<evidence type="ECO:0000256" key="1">
    <source>
        <dbReference type="SAM" id="MobiDB-lite"/>
    </source>
</evidence>
<feature type="compositionally biased region" description="Basic and acidic residues" evidence="1">
    <location>
        <begin position="493"/>
        <end position="506"/>
    </location>
</feature>
<keyword evidence="3" id="KW-1185">Reference proteome</keyword>
<feature type="compositionally biased region" description="Low complexity" evidence="1">
    <location>
        <begin position="393"/>
        <end position="403"/>
    </location>
</feature>
<evidence type="ECO:0008006" key="4">
    <source>
        <dbReference type="Google" id="ProtNLM"/>
    </source>
</evidence>
<evidence type="ECO:0000313" key="3">
    <source>
        <dbReference type="Proteomes" id="UP000054544"/>
    </source>
</evidence>
<accession>A0A0D9NIB8</accession>
<dbReference type="InterPro" id="IPR022698">
    <property type="entry name" value="OrsD"/>
</dbReference>
<organism evidence="2 3">
    <name type="scientific">Metarhizium anisopliae BRIP 53293</name>
    <dbReference type="NCBI Taxonomy" id="1291518"/>
    <lineage>
        <taxon>Eukaryota</taxon>
        <taxon>Fungi</taxon>
        <taxon>Dikarya</taxon>
        <taxon>Ascomycota</taxon>
        <taxon>Pezizomycotina</taxon>
        <taxon>Sordariomycetes</taxon>
        <taxon>Hypocreomycetidae</taxon>
        <taxon>Hypocreales</taxon>
        <taxon>Clavicipitaceae</taxon>
        <taxon>Metarhizium</taxon>
    </lineage>
</organism>
<protein>
    <recommendedName>
        <fullName evidence="4">C2H2-type domain-containing protein</fullName>
    </recommendedName>
</protein>
<feature type="region of interest" description="Disordered" evidence="1">
    <location>
        <begin position="393"/>
        <end position="510"/>
    </location>
</feature>
<gene>
    <name evidence="2" type="ORF">H634G_10953</name>
</gene>
<proteinExistence type="predicted"/>
<dbReference type="EMBL" id="KE384779">
    <property type="protein sequence ID" value="KJK73777.1"/>
    <property type="molecule type" value="Genomic_DNA"/>
</dbReference>
<evidence type="ECO:0000313" key="2">
    <source>
        <dbReference type="EMBL" id="KJK73777.1"/>
    </source>
</evidence>
<reference evidence="3" key="1">
    <citation type="journal article" date="2014" name="BMC Genomics">
        <title>The genome sequence of the biocontrol fungus Metarhizium anisopliae and comparative genomics of Metarhizium species.</title>
        <authorList>
            <person name="Pattemore J.A."/>
            <person name="Hane J.K."/>
            <person name="Williams A.H."/>
            <person name="Wilson B.A."/>
            <person name="Stodart B.J."/>
            <person name="Ash G.J."/>
        </authorList>
    </citation>
    <scope>NUCLEOTIDE SEQUENCE [LARGE SCALE GENOMIC DNA]</scope>
    <source>
        <strain evidence="3">BRIP 53293</strain>
    </source>
</reference>
<sequence length="524" mass="59597">MREQDQDQPFTSLKLWIDYDAAALICCYDRCRCAISVKDSRATSHLRHSHGISTDQKKGLTQQLAAFQLRSPEDIPALEDGSPRHSQLRVYEGFACNQCKFRTTSLQTITKRHFSRRPEGYSCSSATAIRKFAARKDDFIESVRLQTWITGPGRKYWIIANDGNAPDSVRNRQVNTNEVDHYQSVQERENERDRIRGMRVAETWIDNSGTPSLSFAEQRPWLERTGWEATFKKKSRHLLAALVSVPRYGSDAKPYLLLRKGVDGLEEDLVSPASDELRIAQILRLFDPMMDRCEETAKKTSRNVLCWLKSVRLQSSYPKPFTLVRQPSSTRKYRAIFKQALAFVFRIYRLDPTILRKIIDVQLRKRTLVLLDRIWHDNYWQTVQEDCSRTYNAGAGTSSSSTAPSVHAGDSGRGELGLDSGDEDDSEIDQYTTADEEDCADDEEDLYEDDDDNDDDNDNDNDNGGSSIDCEDDMNVDLSEQHNIIERSAQQARDVDGRGGHAKPDDNVNPCETILEPLFGVLAS</sequence>
<feature type="compositionally biased region" description="Acidic residues" evidence="1">
    <location>
        <begin position="420"/>
        <end position="461"/>
    </location>
</feature>
<name>A0A0D9NIB8_METAN</name>
<dbReference type="Pfam" id="PF12013">
    <property type="entry name" value="OrsD"/>
    <property type="match status" value="1"/>
</dbReference>
<dbReference type="Proteomes" id="UP000054544">
    <property type="component" value="Unassembled WGS sequence"/>
</dbReference>
<dbReference type="AlphaFoldDB" id="A0A0D9NIB8"/>